<evidence type="ECO:0000259" key="2">
    <source>
        <dbReference type="SMART" id="SM00382"/>
    </source>
</evidence>
<dbReference type="PANTHER" id="PTHR23074:SF17">
    <property type="entry name" value="FIDGETIN-LIKE PROTEIN 1"/>
    <property type="match status" value="1"/>
</dbReference>
<dbReference type="SMART" id="SM00382">
    <property type="entry name" value="AAA"/>
    <property type="match status" value="1"/>
</dbReference>
<dbReference type="eggNOG" id="COG0464">
    <property type="taxonomic scope" value="Bacteria"/>
</dbReference>
<dbReference type="CDD" id="cd00009">
    <property type="entry name" value="AAA"/>
    <property type="match status" value="1"/>
</dbReference>
<feature type="domain" description="AAA+ ATPase" evidence="2">
    <location>
        <begin position="85"/>
        <end position="225"/>
    </location>
</feature>
<comment type="caution">
    <text evidence="3">The sequence shown here is derived from an EMBL/GenBank/DDBJ whole genome shotgun (WGS) entry which is preliminary data.</text>
</comment>
<dbReference type="InterPro" id="IPR027417">
    <property type="entry name" value="P-loop_NTPase"/>
</dbReference>
<dbReference type="STRING" id="1306947.J120_02100"/>
<dbReference type="InterPro" id="IPR003959">
    <property type="entry name" value="ATPase_AAA_core"/>
</dbReference>
<dbReference type="Gene3D" id="1.10.8.60">
    <property type="match status" value="1"/>
</dbReference>
<gene>
    <name evidence="3" type="ORF">J120_02100</name>
</gene>
<proteinExistence type="inferred from homology"/>
<evidence type="ECO:0000256" key="1">
    <source>
        <dbReference type="ARBA" id="ARBA00006914"/>
    </source>
</evidence>
<dbReference type="InterPro" id="IPR003593">
    <property type="entry name" value="AAA+_ATPase"/>
</dbReference>
<dbReference type="GO" id="GO:0016887">
    <property type="term" value="F:ATP hydrolysis activity"/>
    <property type="evidence" value="ECO:0007669"/>
    <property type="project" value="InterPro"/>
</dbReference>
<reference evidence="3 4" key="1">
    <citation type="journal article" date="2013" name="Proc. Natl. Acad. Sci. U.S.A.">
        <title>Candidate phylum TM6 genome recovered from a hospital sink biofilm provides genomic insights into this uncultivated phylum.</title>
        <authorList>
            <person name="McLean J.S."/>
            <person name="Lombardo M.J."/>
            <person name="Badger J.H."/>
            <person name="Edlund A."/>
            <person name="Novotny M."/>
            <person name="Yee-Greenbaum J."/>
            <person name="Vyahhi N."/>
            <person name="Hall A.P."/>
            <person name="Yang Y."/>
            <person name="Dupont C.L."/>
            <person name="Ziegler M.G."/>
            <person name="Chitsaz H."/>
            <person name="Allen A.E."/>
            <person name="Yooseph S."/>
            <person name="Tesler G."/>
            <person name="Pevzner P.A."/>
            <person name="Friedman R.M."/>
            <person name="Nealson K.H."/>
            <person name="Venter J.C."/>
            <person name="Lasken R.S."/>
        </authorList>
    </citation>
    <scope>NUCLEOTIDE SEQUENCE [LARGE SCALE GENOMIC DNA]</scope>
    <source>
        <strain evidence="3 4">TM6SC1</strain>
    </source>
</reference>
<comment type="similarity">
    <text evidence="1">Belongs to the AAA ATPase family.</text>
</comment>
<dbReference type="Pfam" id="PF00004">
    <property type="entry name" value="AAA"/>
    <property type="match status" value="1"/>
</dbReference>
<accession>A0A0D2GQT1</accession>
<dbReference type="Proteomes" id="UP000032214">
    <property type="component" value="Unassembled WGS sequence"/>
</dbReference>
<dbReference type="PANTHER" id="PTHR23074">
    <property type="entry name" value="AAA DOMAIN-CONTAINING"/>
    <property type="match status" value="1"/>
</dbReference>
<evidence type="ECO:0000313" key="4">
    <source>
        <dbReference type="Proteomes" id="UP000032214"/>
    </source>
</evidence>
<dbReference type="SUPFAM" id="SSF52540">
    <property type="entry name" value="P-loop containing nucleoside triphosphate hydrolases"/>
    <property type="match status" value="1"/>
</dbReference>
<protein>
    <recommendedName>
        <fullName evidence="2">AAA+ ATPase domain-containing protein</fullName>
    </recommendedName>
</protein>
<name>A0A0D2GQT1_9BACT</name>
<sequence length="414" mass="47054">MKYKILSLIVVTHINPFAYTMEKQSKLTETSKYSDWQIKYKFILDIPRTLTPERATDYLKTAPKTIKDNFECLRAVNLEVEPEDQPQSMLIAGKPGVGKTTLALSFGLALAQASWKTYYINSPSICTEYKNSASQNITEFVRDLISAGTKNVVVFDEVHEIVLRNKDNQNSREADSDAAAAFWKAMDICEDAGNIFIIGTTNSFENFPETVLSRFGKESIVQVPLPTKKELRDYITQYLSAKNHACTENDINWLTSKIKNYSFRDLKHLLRAAFNAGRAADKPIDKNIFILLLPTKPLLTRLGNSIKATRPFWISFYHHGFPLIINITNLYNAYLIHQFNKKSRIEDKAEIKEEKSKIAKKENSVGAWVYTIWDVTLKTVQTMGAIVAFLETIKSIKDGQSTNKSEIIIIPESK</sequence>
<keyword evidence="4" id="KW-1185">Reference proteome</keyword>
<dbReference type="AlphaFoldDB" id="A0A0D2GQT1"/>
<organism evidence="3 4">
    <name type="scientific">candidate division TM6 bacterium JCVI TM6SC1</name>
    <dbReference type="NCBI Taxonomy" id="1306947"/>
    <lineage>
        <taxon>Bacteria</taxon>
        <taxon>Candidatus Babelota</taxon>
        <taxon>Vermiphilus</taxon>
    </lineage>
</organism>
<dbReference type="Gene3D" id="3.40.50.300">
    <property type="entry name" value="P-loop containing nucleotide triphosphate hydrolases"/>
    <property type="match status" value="1"/>
</dbReference>
<dbReference type="EMBL" id="ARQD01000001">
    <property type="protein sequence ID" value="KIX85699.1"/>
    <property type="molecule type" value="Genomic_DNA"/>
</dbReference>
<dbReference type="InterPro" id="IPR050304">
    <property type="entry name" value="MT-severing_AAA_ATPase"/>
</dbReference>
<dbReference type="GO" id="GO:0005524">
    <property type="term" value="F:ATP binding"/>
    <property type="evidence" value="ECO:0007669"/>
    <property type="project" value="InterPro"/>
</dbReference>
<evidence type="ECO:0000313" key="3">
    <source>
        <dbReference type="EMBL" id="KIX85699.1"/>
    </source>
</evidence>